<protein>
    <submittedName>
        <fullName evidence="3">Response regulator</fullName>
    </submittedName>
</protein>
<keyword evidence="4" id="KW-1185">Reference proteome</keyword>
<sequence>MSTASSVSDVQTRNTTQQGKLSGRRILVVEDEFFIALDIQQVVEEEGAEVTTAMSLDDGFTALSASRDGFDAAILDIRLGDTDVFPLARVLIERGVPVIFHSAHLGHLNIARDFPTAMALDKPAPSESIVGALSQLIG</sequence>
<name>A0ABV7MGS4_9PROT</name>
<feature type="domain" description="Response regulatory" evidence="2">
    <location>
        <begin position="25"/>
        <end position="137"/>
    </location>
</feature>
<evidence type="ECO:0000259" key="2">
    <source>
        <dbReference type="PROSITE" id="PS50110"/>
    </source>
</evidence>
<proteinExistence type="predicted"/>
<gene>
    <name evidence="3" type="ORF">ACFONP_14225</name>
</gene>
<dbReference type="SMART" id="SM00448">
    <property type="entry name" value="REC"/>
    <property type="match status" value="1"/>
</dbReference>
<dbReference type="Gene3D" id="3.40.50.2300">
    <property type="match status" value="1"/>
</dbReference>
<dbReference type="PROSITE" id="PS50110">
    <property type="entry name" value="RESPONSE_REGULATORY"/>
    <property type="match status" value="1"/>
</dbReference>
<evidence type="ECO:0000313" key="4">
    <source>
        <dbReference type="Proteomes" id="UP001595607"/>
    </source>
</evidence>
<dbReference type="EMBL" id="JBHRVA010000003">
    <property type="protein sequence ID" value="MFC3303885.1"/>
    <property type="molecule type" value="Genomic_DNA"/>
</dbReference>
<reference evidence="4" key="1">
    <citation type="journal article" date="2019" name="Int. J. Syst. Evol. Microbiol.">
        <title>The Global Catalogue of Microorganisms (GCM) 10K type strain sequencing project: providing services to taxonomists for standard genome sequencing and annotation.</title>
        <authorList>
            <consortium name="The Broad Institute Genomics Platform"/>
            <consortium name="The Broad Institute Genome Sequencing Center for Infectious Disease"/>
            <person name="Wu L."/>
            <person name="Ma J."/>
        </authorList>
    </citation>
    <scope>NUCLEOTIDE SEQUENCE [LARGE SCALE GENOMIC DNA]</scope>
    <source>
        <strain evidence="4">KCTC 22245</strain>
    </source>
</reference>
<dbReference type="InterPro" id="IPR011006">
    <property type="entry name" value="CheY-like_superfamily"/>
</dbReference>
<keyword evidence="1" id="KW-0597">Phosphoprotein</keyword>
<accession>A0ABV7MGS4</accession>
<organism evidence="3 4">
    <name type="scientific">Parvularcula lutaonensis</name>
    <dbReference type="NCBI Taxonomy" id="491923"/>
    <lineage>
        <taxon>Bacteria</taxon>
        <taxon>Pseudomonadati</taxon>
        <taxon>Pseudomonadota</taxon>
        <taxon>Alphaproteobacteria</taxon>
        <taxon>Parvularculales</taxon>
        <taxon>Parvularculaceae</taxon>
        <taxon>Parvularcula</taxon>
    </lineage>
</organism>
<dbReference type="Pfam" id="PF00072">
    <property type="entry name" value="Response_reg"/>
    <property type="match status" value="1"/>
</dbReference>
<dbReference type="RefSeq" id="WP_189576833.1">
    <property type="nucleotide sequence ID" value="NZ_BMXU01000002.1"/>
</dbReference>
<dbReference type="Proteomes" id="UP001595607">
    <property type="component" value="Unassembled WGS sequence"/>
</dbReference>
<dbReference type="InterPro" id="IPR001789">
    <property type="entry name" value="Sig_transdc_resp-reg_receiver"/>
</dbReference>
<feature type="modified residue" description="4-aspartylphosphate" evidence="1">
    <location>
        <position position="76"/>
    </location>
</feature>
<evidence type="ECO:0000313" key="3">
    <source>
        <dbReference type="EMBL" id="MFC3303885.1"/>
    </source>
</evidence>
<evidence type="ECO:0000256" key="1">
    <source>
        <dbReference type="PROSITE-ProRule" id="PRU00169"/>
    </source>
</evidence>
<dbReference type="SUPFAM" id="SSF52172">
    <property type="entry name" value="CheY-like"/>
    <property type="match status" value="1"/>
</dbReference>
<comment type="caution">
    <text evidence="3">The sequence shown here is derived from an EMBL/GenBank/DDBJ whole genome shotgun (WGS) entry which is preliminary data.</text>
</comment>